<organism evidence="2 3">
    <name type="scientific">Paramecium bursaria Chlorella virus NY2A</name>
    <name type="common">PBCV-NY2A</name>
    <dbReference type="NCBI Taxonomy" id="46021"/>
    <lineage>
        <taxon>Viruses</taxon>
        <taxon>Varidnaviria</taxon>
        <taxon>Bamfordvirae</taxon>
        <taxon>Nucleocytoviricota</taxon>
        <taxon>Megaviricetes</taxon>
        <taxon>Algavirales</taxon>
        <taxon>Phycodnaviridae</taxon>
        <taxon>Chlorovirus</taxon>
        <taxon>Chlorovirus americanus</taxon>
    </lineage>
</organism>
<dbReference type="Pfam" id="PF01541">
    <property type="entry name" value="GIY-YIG"/>
    <property type="match status" value="1"/>
</dbReference>
<dbReference type="RefSeq" id="YP_001497752.1">
    <property type="nucleotide sequence ID" value="NC_009898.1"/>
</dbReference>
<dbReference type="Proteomes" id="UP000202419">
    <property type="component" value="Segment"/>
</dbReference>
<dbReference type="GeneID" id="5659331"/>
<dbReference type="InterPro" id="IPR000305">
    <property type="entry name" value="GIY-YIG_endonuc"/>
</dbReference>
<name>A7IX81_PBCVN</name>
<proteinExistence type="predicted"/>
<dbReference type="InterPro" id="IPR035901">
    <property type="entry name" value="GIY-YIG_endonuc_sf"/>
</dbReference>
<dbReference type="PROSITE" id="PS50164">
    <property type="entry name" value="GIY_YIG"/>
    <property type="match status" value="1"/>
</dbReference>
<accession>A7IX81</accession>
<dbReference type="SUPFAM" id="SSF82771">
    <property type="entry name" value="GIY-YIG endonuclease"/>
    <property type="match status" value="1"/>
</dbReference>
<evidence type="ECO:0000313" key="3">
    <source>
        <dbReference type="Proteomes" id="UP000202419"/>
    </source>
</evidence>
<sequence length="374" mass="44108">MFLVYAISRDILIIDNGESVTLMVNPDEDKLLYIGFTGRSFEQRMIEHKYDSHNLNYTTSQKFYNRIRNHWDEFDKTILIDNIETKQEALDIEVNLIELYNSYHKGLNSTRGGDCGSGISGIDHPKARKIIGFDSELNKETRVYDWIQEAVEDLDLKQGVYLVVRKKCPNARQVYSNKLERYFQFKYVDDPTPFVIDMPRPEEKHIGKLNNKARKIIGFDSELNKETRVYDWIQEAVEDLDLKQGYKCVLNDALPTHKQVYSKKFERYFQLKYVDDPTPFVVDMPRPTTKRCGVGNGRAKRVCAYGKLYETAKAASQDLRDRKITKSKNNFIKEWIIRNMHSNEVFYVSLRFYEKYKDDIDITKEMYTSFEIQD</sequence>
<dbReference type="Gene3D" id="3.40.1440.10">
    <property type="entry name" value="GIY-YIG endonuclease"/>
    <property type="match status" value="1"/>
</dbReference>
<evidence type="ECO:0000259" key="1">
    <source>
        <dbReference type="PROSITE" id="PS50164"/>
    </source>
</evidence>
<dbReference type="EMBL" id="DQ491002">
    <property type="protein sequence ID" value="ABT14955.1"/>
    <property type="molecule type" value="Genomic_DNA"/>
</dbReference>
<organismHost>
    <name type="scientific">Chlorella</name>
    <dbReference type="NCBI Taxonomy" id="3071"/>
</organismHost>
<evidence type="ECO:0000313" key="2">
    <source>
        <dbReference type="EMBL" id="ABT14955.1"/>
    </source>
</evidence>
<feature type="domain" description="GIY-YIG" evidence="1">
    <location>
        <begin position="16"/>
        <end position="109"/>
    </location>
</feature>
<dbReference type="KEGG" id="vg:5659331"/>
<protein>
    <submittedName>
        <fullName evidence="2">Uncharacterized protein B556R</fullName>
    </submittedName>
</protein>
<reference evidence="2 3" key="1">
    <citation type="journal article" date="2007" name="Virology">
        <title>Sequence and annotation of the 369-kb NY-2A and the 345-kb AR158 viruses that infect Chlorella NC64A.</title>
        <authorList>
            <person name="Fitzgerald L.A."/>
            <person name="Graves M.V."/>
            <person name="Li X."/>
            <person name="Feldblyum T."/>
            <person name="Nierman W.C."/>
            <person name="Van Etten J.L."/>
        </authorList>
    </citation>
    <scope>NUCLEOTIDE SEQUENCE [LARGE SCALE GENOMIC DNA]</scope>
    <source>
        <strain evidence="2 3">NY-2A</strain>
    </source>
</reference>
<gene>
    <name evidence="2" type="primary">B556R</name>
    <name evidence="2" type="ORF">NY2A_B556R</name>
</gene>
<dbReference type="OrthoDB" id="11506at10239"/>
<keyword evidence="3" id="KW-1185">Reference proteome</keyword>
<dbReference type="SMART" id="SM00465">
    <property type="entry name" value="GIYc"/>
    <property type="match status" value="1"/>
</dbReference>